<evidence type="ECO:0000256" key="5">
    <source>
        <dbReference type="ARBA" id="ARBA00022737"/>
    </source>
</evidence>
<evidence type="ECO:0000256" key="8">
    <source>
        <dbReference type="ARBA" id="ARBA00023180"/>
    </source>
</evidence>
<dbReference type="InterPro" id="IPR032675">
    <property type="entry name" value="LRR_dom_sf"/>
</dbReference>
<keyword evidence="3" id="KW-0812">Transmembrane</keyword>
<dbReference type="Pfam" id="PF00560">
    <property type="entry name" value="LRR_1"/>
    <property type="match status" value="2"/>
</dbReference>
<accession>A0A9R0YZH9</accession>
<evidence type="ECO:0000313" key="11">
    <source>
        <dbReference type="EMBL" id="VAI63297.1"/>
    </source>
</evidence>
<dbReference type="PANTHER" id="PTHR48063">
    <property type="entry name" value="LRR RECEPTOR-LIKE KINASE"/>
    <property type="match status" value="1"/>
</dbReference>
<dbReference type="Pfam" id="PF08263">
    <property type="entry name" value="LRRNT_2"/>
    <property type="match status" value="1"/>
</dbReference>
<evidence type="ECO:0000256" key="3">
    <source>
        <dbReference type="ARBA" id="ARBA00022692"/>
    </source>
</evidence>
<dbReference type="InterPro" id="IPR001611">
    <property type="entry name" value="Leu-rich_rpt"/>
</dbReference>
<dbReference type="Gene3D" id="3.80.10.10">
    <property type="entry name" value="Ribonuclease Inhibitor"/>
    <property type="match status" value="1"/>
</dbReference>
<dbReference type="EMBL" id="LT934122">
    <property type="protein sequence ID" value="VAI63297.1"/>
    <property type="molecule type" value="Genomic_DNA"/>
</dbReference>
<keyword evidence="12" id="KW-1185">Reference proteome</keyword>
<keyword evidence="5" id="KW-0677">Repeat</keyword>
<keyword evidence="8" id="KW-0325">Glycoprotein</keyword>
<dbReference type="AlphaFoldDB" id="A0A9R0YZH9"/>
<dbReference type="Proteomes" id="UP000324705">
    <property type="component" value="Chromosome 6B"/>
</dbReference>
<evidence type="ECO:0000259" key="10">
    <source>
        <dbReference type="Pfam" id="PF08263"/>
    </source>
</evidence>
<evidence type="ECO:0000256" key="7">
    <source>
        <dbReference type="ARBA" id="ARBA00023136"/>
    </source>
</evidence>
<keyword evidence="6" id="KW-1133">Transmembrane helix</keyword>
<evidence type="ECO:0000256" key="1">
    <source>
        <dbReference type="ARBA" id="ARBA00004479"/>
    </source>
</evidence>
<comment type="subcellular location">
    <subcellularLocation>
        <location evidence="1">Membrane</location>
        <topology evidence="1">Single-pass type I membrane protein</topology>
    </subcellularLocation>
</comment>
<dbReference type="SUPFAM" id="SSF52058">
    <property type="entry name" value="L domain-like"/>
    <property type="match status" value="1"/>
</dbReference>
<reference evidence="11 12" key="1">
    <citation type="submission" date="2017-09" db="EMBL/GenBank/DDBJ databases">
        <authorList>
            <consortium name="International Durum Wheat Genome Sequencing Consortium (IDWGSC)"/>
            <person name="Milanesi L."/>
        </authorList>
    </citation>
    <scope>NUCLEOTIDE SEQUENCE [LARGE SCALE GENOMIC DNA]</scope>
    <source>
        <strain evidence="12">cv. Svevo</strain>
    </source>
</reference>
<evidence type="ECO:0000256" key="6">
    <source>
        <dbReference type="ARBA" id="ARBA00022989"/>
    </source>
</evidence>
<dbReference type="PANTHER" id="PTHR48063:SF22">
    <property type="entry name" value="HCRVF1 PROTEIN-LIKE"/>
    <property type="match status" value="1"/>
</dbReference>
<feature type="domain" description="Leucine-rich repeat-containing N-terminal plant-type" evidence="10">
    <location>
        <begin position="38"/>
        <end position="75"/>
    </location>
</feature>
<proteinExistence type="predicted"/>
<dbReference type="Gramene" id="TRITD6Bv1G222340.8">
    <property type="protein sequence ID" value="TRITD6Bv1G222340.8"/>
    <property type="gene ID" value="TRITD6Bv1G222340"/>
</dbReference>
<evidence type="ECO:0000313" key="12">
    <source>
        <dbReference type="Proteomes" id="UP000324705"/>
    </source>
</evidence>
<evidence type="ECO:0000256" key="4">
    <source>
        <dbReference type="ARBA" id="ARBA00022729"/>
    </source>
</evidence>
<feature type="signal peptide" evidence="9">
    <location>
        <begin position="1"/>
        <end position="24"/>
    </location>
</feature>
<keyword evidence="2" id="KW-0433">Leucine-rich repeat</keyword>
<dbReference type="FunFam" id="3.80.10.10:FF:000129">
    <property type="entry name" value="Leucine-rich repeat receptor-like kinase"/>
    <property type="match status" value="1"/>
</dbReference>
<keyword evidence="7" id="KW-0472">Membrane</keyword>
<organism evidence="11 12">
    <name type="scientific">Triticum turgidum subsp. durum</name>
    <name type="common">Durum wheat</name>
    <name type="synonym">Triticum durum</name>
    <dbReference type="NCBI Taxonomy" id="4567"/>
    <lineage>
        <taxon>Eukaryota</taxon>
        <taxon>Viridiplantae</taxon>
        <taxon>Streptophyta</taxon>
        <taxon>Embryophyta</taxon>
        <taxon>Tracheophyta</taxon>
        <taxon>Spermatophyta</taxon>
        <taxon>Magnoliopsida</taxon>
        <taxon>Liliopsida</taxon>
        <taxon>Poales</taxon>
        <taxon>Poaceae</taxon>
        <taxon>BOP clade</taxon>
        <taxon>Pooideae</taxon>
        <taxon>Triticodae</taxon>
        <taxon>Triticeae</taxon>
        <taxon>Triticinae</taxon>
        <taxon>Triticum</taxon>
    </lineage>
</organism>
<sequence>MVKLVLLIPGAALLLCLLISQTTSTPHVQVSASGACISSERDALLSFKASLLDPAGRLSSWQGEDCCQWKGVRCSNRTGHLIKLNLRNIDMDDYNYPNRSKPLSLSAGEMSSSLATLQHLRYLDLSWNDFNGTSIPVFLSSLKNLRYLNLSSARFSGRIPSELGNLSKLQYLDLSWNYYGNRSYIVDLAWLPRLSLLSHLDMSYVDLSSARDWFQMVNMLPSLKVLRLSLWTQQHHVC</sequence>
<evidence type="ECO:0000256" key="2">
    <source>
        <dbReference type="ARBA" id="ARBA00022614"/>
    </source>
</evidence>
<gene>
    <name evidence="11" type="ORF">TRITD_6Bv1G222340</name>
</gene>
<protein>
    <recommendedName>
        <fullName evidence="10">Leucine-rich repeat-containing N-terminal plant-type domain-containing protein</fullName>
    </recommendedName>
</protein>
<dbReference type="InterPro" id="IPR013210">
    <property type="entry name" value="LRR_N_plant-typ"/>
</dbReference>
<dbReference type="InterPro" id="IPR046956">
    <property type="entry name" value="RLP23-like"/>
</dbReference>
<evidence type="ECO:0000256" key="9">
    <source>
        <dbReference type="SAM" id="SignalP"/>
    </source>
</evidence>
<dbReference type="GO" id="GO:0016020">
    <property type="term" value="C:membrane"/>
    <property type="evidence" value="ECO:0007669"/>
    <property type="project" value="UniProtKB-SubCell"/>
</dbReference>
<feature type="chain" id="PRO_5040220702" description="Leucine-rich repeat-containing N-terminal plant-type domain-containing protein" evidence="9">
    <location>
        <begin position="25"/>
        <end position="238"/>
    </location>
</feature>
<name>A0A9R0YZH9_TRITD</name>
<keyword evidence="4 9" id="KW-0732">Signal</keyword>